<gene>
    <name evidence="1" type="ORF">EJ06DRAFT_337019</name>
</gene>
<protein>
    <submittedName>
        <fullName evidence="1">Uncharacterized protein</fullName>
    </submittedName>
</protein>
<proteinExistence type="predicted"/>
<name>A0A6G1I2T2_9PEZI</name>
<dbReference type="EMBL" id="ML996691">
    <property type="protein sequence ID" value="KAF2402379.1"/>
    <property type="molecule type" value="Genomic_DNA"/>
</dbReference>
<accession>A0A6G1I2T2</accession>
<reference evidence="1" key="1">
    <citation type="journal article" date="2020" name="Stud. Mycol.">
        <title>101 Dothideomycetes genomes: a test case for predicting lifestyles and emergence of pathogens.</title>
        <authorList>
            <person name="Haridas S."/>
            <person name="Albert R."/>
            <person name="Binder M."/>
            <person name="Bloem J."/>
            <person name="Labutti K."/>
            <person name="Salamov A."/>
            <person name="Andreopoulos B."/>
            <person name="Baker S."/>
            <person name="Barry K."/>
            <person name="Bills G."/>
            <person name="Bluhm B."/>
            <person name="Cannon C."/>
            <person name="Castanera R."/>
            <person name="Culley D."/>
            <person name="Daum C."/>
            <person name="Ezra D."/>
            <person name="Gonzalez J."/>
            <person name="Henrissat B."/>
            <person name="Kuo A."/>
            <person name="Liang C."/>
            <person name="Lipzen A."/>
            <person name="Lutzoni F."/>
            <person name="Magnuson J."/>
            <person name="Mondo S."/>
            <person name="Nolan M."/>
            <person name="Ohm R."/>
            <person name="Pangilinan J."/>
            <person name="Park H.-J."/>
            <person name="Ramirez L."/>
            <person name="Alfaro M."/>
            <person name="Sun H."/>
            <person name="Tritt A."/>
            <person name="Yoshinaga Y."/>
            <person name="Zwiers L.-H."/>
            <person name="Turgeon B."/>
            <person name="Goodwin S."/>
            <person name="Spatafora J."/>
            <person name="Crous P."/>
            <person name="Grigoriev I."/>
        </authorList>
    </citation>
    <scope>NUCLEOTIDE SEQUENCE</scope>
    <source>
        <strain evidence="1">CBS 262.69</strain>
    </source>
</reference>
<evidence type="ECO:0000313" key="1">
    <source>
        <dbReference type="EMBL" id="KAF2402379.1"/>
    </source>
</evidence>
<dbReference type="AlphaFoldDB" id="A0A6G1I2T2"/>
<sequence length="196" mass="22851">MTEGSPDSQARLRSRNPLTAWRWKAHKGDQLITGYCMWLQIGHLNETLTGEAKVLIQMVYLAFKTPTWRRNLKGIQHRRCIRRKVVCRGDWVDCLWNFNTCAPYVFVRVLASSCGELGLLAISLRSLGYLAHVTWTLENLANFNHMFCQCPANELKPFLHPRPQLRSHILSSLFYRLPERCWDGLSRVLSKRSFQF</sequence>
<organism evidence="1 2">
    <name type="scientific">Trichodelitschia bisporula</name>
    <dbReference type="NCBI Taxonomy" id="703511"/>
    <lineage>
        <taxon>Eukaryota</taxon>
        <taxon>Fungi</taxon>
        <taxon>Dikarya</taxon>
        <taxon>Ascomycota</taxon>
        <taxon>Pezizomycotina</taxon>
        <taxon>Dothideomycetes</taxon>
        <taxon>Dothideomycetes incertae sedis</taxon>
        <taxon>Phaeotrichales</taxon>
        <taxon>Phaeotrichaceae</taxon>
        <taxon>Trichodelitschia</taxon>
    </lineage>
</organism>
<keyword evidence="2" id="KW-1185">Reference proteome</keyword>
<dbReference type="Proteomes" id="UP000799640">
    <property type="component" value="Unassembled WGS sequence"/>
</dbReference>
<evidence type="ECO:0000313" key="2">
    <source>
        <dbReference type="Proteomes" id="UP000799640"/>
    </source>
</evidence>